<organism evidence="4">
    <name type="scientific">Chromera velia CCMP2878</name>
    <dbReference type="NCBI Taxonomy" id="1169474"/>
    <lineage>
        <taxon>Eukaryota</taxon>
        <taxon>Sar</taxon>
        <taxon>Alveolata</taxon>
        <taxon>Colpodellida</taxon>
        <taxon>Chromeraceae</taxon>
        <taxon>Chromera</taxon>
    </lineage>
</organism>
<dbReference type="InterPro" id="IPR051581">
    <property type="entry name" value="Ca-bind"/>
</dbReference>
<dbReference type="PANTHER" id="PTHR34524:SF6">
    <property type="entry name" value="CALCYPHOSINE LIKE"/>
    <property type="match status" value="1"/>
</dbReference>
<dbReference type="SUPFAM" id="SSF47473">
    <property type="entry name" value="EF-hand"/>
    <property type="match status" value="1"/>
</dbReference>
<dbReference type="EMBL" id="CDMZ01003576">
    <property type="protein sequence ID" value="CEM46865.1"/>
    <property type="molecule type" value="Genomic_DNA"/>
</dbReference>
<reference evidence="4" key="1">
    <citation type="submission" date="2014-11" db="EMBL/GenBank/DDBJ databases">
        <authorList>
            <person name="Otto D Thomas"/>
            <person name="Naeem Raeece"/>
        </authorList>
    </citation>
    <scope>NUCLEOTIDE SEQUENCE</scope>
</reference>
<protein>
    <recommendedName>
        <fullName evidence="5">EF-hand domain-containing protein</fullName>
    </recommendedName>
</protein>
<dbReference type="AlphaFoldDB" id="A0A0G4HRC7"/>
<keyword evidence="1" id="KW-0479">Metal-binding</keyword>
<dbReference type="GO" id="GO:0046872">
    <property type="term" value="F:metal ion binding"/>
    <property type="evidence" value="ECO:0007669"/>
    <property type="project" value="UniProtKB-KW"/>
</dbReference>
<proteinExistence type="predicted"/>
<sequence length="535" mass="59268">MRLTNGYKTSSEVWRSDATAVVEKLHKQLYAQQAESFARIRASIQKFTPSGSQTMPKREFERMLGGAGLFLTSQEQNALLRTLTGSTEITDVPVTAFMSALRVPLSPERFSLVSHLWESFGCEDSIPRGDFVARFVPTRHPRQRSGELSPEEVMRRFEASLDELGCQTDVSKDDFFGFFQELSACTPVEKEAVFENVVVSCFGLERKFTEVTATRLHKIMVQTYDKLRMLAPPLRAEVILPTRKHFYHKDSDERGSLDLQQFGDFLTGIGVRLPFHELRALFLAFAGEERGRVEFNAFHTILRELNAAPHRVRLTGSGRLALATGIGAGGGAGQSGAVPSSVFEKIRHHLLERSANGFGALSSSVRNADKGRKGYASPSEFRWVIREMGVTSLGEADIDRLISTFDVTQDGRVRIWDFKAAVRGDASLAPVREQALYDVWTALTGDPSAESVPISAVADVYDPSLLPKVKNQSWTHEQAVKDLLGFLGEETAIGEVNRASLFDFILDQSAAIPQDAHFLAYIERAFRLAGGAANN</sequence>
<keyword evidence="2" id="KW-0677">Repeat</keyword>
<evidence type="ECO:0008006" key="5">
    <source>
        <dbReference type="Google" id="ProtNLM"/>
    </source>
</evidence>
<evidence type="ECO:0000256" key="1">
    <source>
        <dbReference type="ARBA" id="ARBA00022723"/>
    </source>
</evidence>
<evidence type="ECO:0000256" key="3">
    <source>
        <dbReference type="ARBA" id="ARBA00022837"/>
    </source>
</evidence>
<name>A0A0G4HRC7_9ALVE</name>
<dbReference type="PANTHER" id="PTHR34524">
    <property type="entry name" value="CALCYPHOSIN"/>
    <property type="match status" value="1"/>
</dbReference>
<evidence type="ECO:0000256" key="2">
    <source>
        <dbReference type="ARBA" id="ARBA00022737"/>
    </source>
</evidence>
<gene>
    <name evidence="4" type="ORF">Cvel_8079</name>
</gene>
<evidence type="ECO:0000313" key="4">
    <source>
        <dbReference type="EMBL" id="CEM46865.1"/>
    </source>
</evidence>
<keyword evidence="3" id="KW-0106">Calcium</keyword>
<dbReference type="Gene3D" id="1.10.238.10">
    <property type="entry name" value="EF-hand"/>
    <property type="match status" value="4"/>
</dbReference>
<dbReference type="InterPro" id="IPR011992">
    <property type="entry name" value="EF-hand-dom_pair"/>
</dbReference>
<accession>A0A0G4HRC7</accession>
<dbReference type="VEuPathDB" id="CryptoDB:Cvel_8079"/>